<feature type="domain" description="Extracellular endo-alpha-(1-&gt;5)-L-arabinanase C-terminal" evidence="8">
    <location>
        <begin position="439"/>
        <end position="553"/>
    </location>
</feature>
<accession>D1PTP1</accession>
<dbReference type="Pfam" id="PF16369">
    <property type="entry name" value="GH43_C"/>
    <property type="match status" value="1"/>
</dbReference>
<dbReference type="Gene3D" id="2.40.128.10">
    <property type="match status" value="1"/>
</dbReference>
<evidence type="ECO:0000256" key="5">
    <source>
        <dbReference type="PIRSR" id="PIRSR606710-1"/>
    </source>
</evidence>
<evidence type="ECO:0000313" key="11">
    <source>
        <dbReference type="Proteomes" id="UP000003160"/>
    </source>
</evidence>
<evidence type="ECO:0000256" key="3">
    <source>
        <dbReference type="ARBA" id="ARBA00022801"/>
    </source>
</evidence>
<protein>
    <submittedName>
        <fullName evidence="10">Uncharacterized protein</fullName>
    </submittedName>
</protein>
<dbReference type="SUPFAM" id="SSF49899">
    <property type="entry name" value="Concanavalin A-like lectins/glucanases"/>
    <property type="match status" value="1"/>
</dbReference>
<dbReference type="InterPro" id="IPR013320">
    <property type="entry name" value="ConA-like_dom_sf"/>
</dbReference>
<dbReference type="Pfam" id="PF04616">
    <property type="entry name" value="Glyco_hydro_43"/>
    <property type="match status" value="1"/>
</dbReference>
<keyword evidence="4" id="KW-0326">Glycosidase</keyword>
<dbReference type="CDD" id="cd18832">
    <property type="entry name" value="GH43_GsAbnA-like"/>
    <property type="match status" value="1"/>
</dbReference>
<evidence type="ECO:0000256" key="2">
    <source>
        <dbReference type="ARBA" id="ARBA00009865"/>
    </source>
</evidence>
<dbReference type="AlphaFoldDB" id="D1PTP1"/>
<keyword evidence="7" id="KW-0732">Signal</keyword>
<dbReference type="OrthoDB" id="9801455at2"/>
<evidence type="ECO:0000259" key="9">
    <source>
        <dbReference type="Pfam" id="PF20578"/>
    </source>
</evidence>
<dbReference type="PANTHER" id="PTHR43301">
    <property type="entry name" value="ARABINAN ENDO-1,5-ALPHA-L-ARABINOSIDASE"/>
    <property type="match status" value="1"/>
</dbReference>
<proteinExistence type="inferred from homology"/>
<gene>
    <name evidence="10" type="ORF">HMPREF0645_0326</name>
</gene>
<feature type="domain" description="Atrophied bacterial Ig" evidence="9">
    <location>
        <begin position="577"/>
        <end position="645"/>
    </location>
</feature>
<keyword evidence="3" id="KW-0378">Hydrolase</keyword>
<dbReference type="eggNOG" id="COG3507">
    <property type="taxonomic scope" value="Bacteria"/>
</dbReference>
<dbReference type="RefSeq" id="WP_007174675.1">
    <property type="nucleotide sequence ID" value="NZ_GG704782.1"/>
</dbReference>
<feature type="site" description="Important for catalytic activity, responsible for pKa modulation of the active site Glu and correct orientation of both the proton donor and substrate" evidence="6">
    <location>
        <position position="235"/>
    </location>
</feature>
<dbReference type="Proteomes" id="UP000003160">
    <property type="component" value="Unassembled WGS sequence"/>
</dbReference>
<feature type="chain" id="PRO_5003026607" evidence="7">
    <location>
        <begin position="21"/>
        <end position="939"/>
    </location>
</feature>
<evidence type="ECO:0000256" key="4">
    <source>
        <dbReference type="ARBA" id="ARBA00023295"/>
    </source>
</evidence>
<sequence length="939" mass="104261">MNKLSTLFLLVATAWAPMSAQTQMTKEQARTYYTTKYPTRVSVHDPSVVWDADSKQYYIFGSHRAQAKTDNLCDWTAITPVPWATLTESGAIRYPMSNQVAFNTPAVKKVNKGGKEVDFPAFNAKEWAAKTKVGYKVDGNLWAPDIIYNPTMKKWCQYLSVNGDQWASSIILLTADKITGPYLYQGPVVISGFNGTNPNNYKDTDLEIVLGPQSSLPARYAKGSQWGRTWPNNIDPCVFYDEQGKLWMSYGSWSGGIFMLELDETTGLRDYDVTYPLTGSGSNYSSDPYFGKKIAGGYYVSGEASYIQHIGEYYYLFMTYGGLEANKGYMMEVFRSKNPDGPYVDPRGVSAIFSEYQKNFGTDGKARGAKPLGAYTDWGLMAKGNNGEVSQGHNSAITDAQDRSFLVYHTRFNNGSEGHQVRVHQLFTNQKGWLVAAPFEFSGETTTDATIASQQVFDVSKVTGSYEIMIHRQLLDYSGMEMVRPVTVQLNGDGSVTGAYTGTWELVDGTSYINITVGGSTYQGVVVEQQLEPYTIKALSFTALDNKGVSLWGYKMQDDYHLAYVVNNMMPLREGSVVDRDVNLTAFGNKDVTVSWTSSNPDILSNTGVYNPSAMTAESMPVKLSVSIRVGDYEYQDNMTVTVKKSNADTEMGSVAFYPFDGEPLVNNYNTAQRAVLKRNGSAVMPSLTNDADRNSKTLHTGFGAAKNESYVEMPNPLKGMELAEGFTVSFMVKMSAENLWDALLGFRDPAREAKLWITGNTYVGYNSGSGNWIDLNRGTNRTGNILASKWTMVTLTASRTDGMRIYVNGEQKPFISVNGEQNGSKVSSPSRFRYGEVVDFVWQCSNLYLGYGSFWGSADATYDNLRVYNRVLSEKDIASLYAIETGPRYTTDIETLGMEQVRMYDARIYNLNGQSVGTSTVGLPRGIYIRNGRKFVVK</sequence>
<dbReference type="InterPro" id="IPR050727">
    <property type="entry name" value="GH43_arabinanases"/>
</dbReference>
<name>D1PTP1_9BACT</name>
<dbReference type="Gene3D" id="2.115.10.20">
    <property type="entry name" value="Glycosyl hydrolase domain, family 43"/>
    <property type="match status" value="1"/>
</dbReference>
<evidence type="ECO:0000256" key="1">
    <source>
        <dbReference type="ARBA" id="ARBA00004834"/>
    </source>
</evidence>
<comment type="similarity">
    <text evidence="2">Belongs to the glycosyl hydrolase 43 family.</text>
</comment>
<feature type="active site" description="Proton donor" evidence="5">
    <location>
        <position position="303"/>
    </location>
</feature>
<reference evidence="10 11" key="1">
    <citation type="submission" date="2009-10" db="EMBL/GenBank/DDBJ databases">
        <authorList>
            <person name="Qin X."/>
            <person name="Bachman B."/>
            <person name="Battles P."/>
            <person name="Bell A."/>
            <person name="Bess C."/>
            <person name="Bickham C."/>
            <person name="Chaboub L."/>
            <person name="Chen D."/>
            <person name="Coyle M."/>
            <person name="Deiros D.R."/>
            <person name="Dinh H."/>
            <person name="Forbes L."/>
            <person name="Fowler G."/>
            <person name="Francisco L."/>
            <person name="Fu Q."/>
            <person name="Gubbala S."/>
            <person name="Hale W."/>
            <person name="Han Y."/>
            <person name="Hemphill L."/>
            <person name="Highlander S.K."/>
            <person name="Hirani K."/>
            <person name="Hogues M."/>
            <person name="Jackson L."/>
            <person name="Jakkamsetti A."/>
            <person name="Javaid M."/>
            <person name="Jiang H."/>
            <person name="Korchina V."/>
            <person name="Kovar C."/>
            <person name="Lara F."/>
            <person name="Lee S."/>
            <person name="Mata R."/>
            <person name="Mathew T."/>
            <person name="Moen C."/>
            <person name="Morales K."/>
            <person name="Munidasa M."/>
            <person name="Nazareth L."/>
            <person name="Ngo R."/>
            <person name="Nguyen L."/>
            <person name="Okwuonu G."/>
            <person name="Ongeri F."/>
            <person name="Patil S."/>
            <person name="Petrosino J."/>
            <person name="Pham C."/>
            <person name="Pham P."/>
            <person name="Pu L.-L."/>
            <person name="Puazo M."/>
            <person name="Raj R."/>
            <person name="Reid J."/>
            <person name="Rouhana J."/>
            <person name="Saada N."/>
            <person name="Shang Y."/>
            <person name="Simmons D."/>
            <person name="Thornton R."/>
            <person name="Warren J."/>
            <person name="Weissenberger G."/>
            <person name="Zhang J."/>
            <person name="Zhang L."/>
            <person name="Zhou C."/>
            <person name="Zhu D."/>
            <person name="Muzny D."/>
            <person name="Worley K."/>
            <person name="Gibbs R."/>
        </authorList>
    </citation>
    <scope>NUCLEOTIDE SEQUENCE [LARGE SCALE GENOMIC DNA]</scope>
    <source>
        <strain evidence="10 11">DSM 17361</strain>
    </source>
</reference>
<comment type="caution">
    <text evidence="10">The sequence shown here is derived from an EMBL/GenBank/DDBJ whole genome shotgun (WGS) entry which is preliminary data.</text>
</comment>
<dbReference type="SUPFAM" id="SSF75005">
    <property type="entry name" value="Arabinanase/levansucrase/invertase"/>
    <property type="match status" value="1"/>
</dbReference>
<keyword evidence="11" id="KW-1185">Reference proteome</keyword>
<dbReference type="HOGENOM" id="CLU_009397_1_1_10"/>
<organism evidence="10 11">
    <name type="scientific">Hallella bergensis DSM 17361</name>
    <dbReference type="NCBI Taxonomy" id="585502"/>
    <lineage>
        <taxon>Bacteria</taxon>
        <taxon>Pseudomonadati</taxon>
        <taxon>Bacteroidota</taxon>
        <taxon>Bacteroidia</taxon>
        <taxon>Bacteroidales</taxon>
        <taxon>Prevotellaceae</taxon>
        <taxon>Hallella</taxon>
    </lineage>
</organism>
<feature type="signal peptide" evidence="7">
    <location>
        <begin position="1"/>
        <end position="20"/>
    </location>
</feature>
<evidence type="ECO:0000313" key="10">
    <source>
        <dbReference type="EMBL" id="EFA45227.1"/>
    </source>
</evidence>
<evidence type="ECO:0000259" key="8">
    <source>
        <dbReference type="Pfam" id="PF16369"/>
    </source>
</evidence>
<evidence type="ECO:0000256" key="7">
    <source>
        <dbReference type="SAM" id="SignalP"/>
    </source>
</evidence>
<dbReference type="PANTHER" id="PTHR43301:SF3">
    <property type="entry name" value="ARABINAN ENDO-1,5-ALPHA-L-ARABINOSIDASE A-RELATED"/>
    <property type="match status" value="1"/>
</dbReference>
<dbReference type="EMBL" id="ACKS01000018">
    <property type="protein sequence ID" value="EFA45227.1"/>
    <property type="molecule type" value="Genomic_DNA"/>
</dbReference>
<dbReference type="InterPro" id="IPR023296">
    <property type="entry name" value="Glyco_hydro_beta-prop_sf"/>
</dbReference>
<dbReference type="Gene3D" id="2.60.120.200">
    <property type="match status" value="1"/>
</dbReference>
<dbReference type="Pfam" id="PF13385">
    <property type="entry name" value="Laminin_G_3"/>
    <property type="match status" value="1"/>
</dbReference>
<evidence type="ECO:0000256" key="6">
    <source>
        <dbReference type="PIRSR" id="PIRSR606710-2"/>
    </source>
</evidence>
<dbReference type="Pfam" id="PF20578">
    <property type="entry name" value="aBig_2"/>
    <property type="match status" value="1"/>
</dbReference>
<dbReference type="InterPro" id="IPR032291">
    <property type="entry name" value="Abn2_C"/>
</dbReference>
<dbReference type="GO" id="GO:0004553">
    <property type="term" value="F:hydrolase activity, hydrolyzing O-glycosyl compounds"/>
    <property type="evidence" value="ECO:0007669"/>
    <property type="project" value="InterPro"/>
</dbReference>
<comment type="pathway">
    <text evidence="1">Glycan metabolism; L-arabinan degradation.</text>
</comment>
<dbReference type="InterPro" id="IPR006710">
    <property type="entry name" value="Glyco_hydro_43"/>
</dbReference>
<feature type="active site" description="Proton acceptor" evidence="5">
    <location>
        <position position="45"/>
    </location>
</feature>
<dbReference type="GO" id="GO:0005975">
    <property type="term" value="P:carbohydrate metabolic process"/>
    <property type="evidence" value="ECO:0007669"/>
    <property type="project" value="InterPro"/>
</dbReference>
<dbReference type="InterPro" id="IPR046780">
    <property type="entry name" value="aBig_2"/>
</dbReference>